<keyword evidence="4 9" id="KW-0812">Transmembrane</keyword>
<keyword evidence="8" id="KW-0325">Glycoprotein</keyword>
<dbReference type="InterPro" id="IPR000337">
    <property type="entry name" value="GPCR_3"/>
</dbReference>
<comment type="caution">
    <text evidence="12">The sequence shown here is derived from an EMBL/GenBank/DDBJ whole genome shotgun (WGS) entry which is preliminary data.</text>
</comment>
<keyword evidence="7 9" id="KW-0472">Membrane</keyword>
<dbReference type="OrthoDB" id="2157358at2759"/>
<dbReference type="PANTHER" id="PTHR43649:SF34">
    <property type="entry name" value="ABC TRANSPORTER PERIPLASMIC-BINDING PROTEIN YCJN-RELATED"/>
    <property type="match status" value="1"/>
</dbReference>
<dbReference type="Pfam" id="PF01547">
    <property type="entry name" value="SBP_bac_1"/>
    <property type="match status" value="1"/>
</dbReference>
<dbReference type="InterPro" id="IPR006059">
    <property type="entry name" value="SBP"/>
</dbReference>
<feature type="chain" id="PRO_5021325509" description="G-protein coupled receptors family 3 profile domain-containing protein" evidence="10">
    <location>
        <begin position="20"/>
        <end position="837"/>
    </location>
</feature>
<keyword evidence="5 10" id="KW-0732">Signal</keyword>
<dbReference type="Gene3D" id="3.40.190.10">
    <property type="entry name" value="Periplasmic binding protein-like II"/>
    <property type="match status" value="2"/>
</dbReference>
<dbReference type="GO" id="GO:0016020">
    <property type="term" value="C:membrane"/>
    <property type="evidence" value="ECO:0007669"/>
    <property type="project" value="UniProtKB-SubCell"/>
</dbReference>
<proteinExistence type="inferred from homology"/>
<evidence type="ECO:0000256" key="3">
    <source>
        <dbReference type="ARBA" id="ARBA00022448"/>
    </source>
</evidence>
<evidence type="ECO:0000256" key="10">
    <source>
        <dbReference type="SAM" id="SignalP"/>
    </source>
</evidence>
<feature type="signal peptide" evidence="10">
    <location>
        <begin position="1"/>
        <end position="19"/>
    </location>
</feature>
<feature type="transmembrane region" description="Helical" evidence="9">
    <location>
        <begin position="549"/>
        <end position="569"/>
    </location>
</feature>
<dbReference type="PROSITE" id="PS50259">
    <property type="entry name" value="G_PROTEIN_RECEP_F3_4"/>
    <property type="match status" value="1"/>
</dbReference>
<sequence>MAFILVLLAFVVQVKGAAAFASGEQQRTVNVLLLPTMKNVSLEKSLTQEFMDTNFTPKTGIKVVIHMTATRITTDYATQLQLYLSTNDSSMDIFMMDVVWPPEFAEYLIDLSPMISPELAALHNPAIWKANVVNGRHIGIPLHVDYGLFYYRDDLLAKHGYTDPPETWDEMEAMARDITSKEPSMAGYVGQFNAYEGLTCNLMEWLHSADAGGVISPNQTVTLDNPSTRQMLSRVKNWFMSGVTPKYSLSYAETDCEDLFQSGQALFMRHWPPTMLSLKRAGIKFSFKVTGLPGTSRENKFASALGGWNLGVSKATKNHDAAVSALLFMATAEFQKFRFMTIGLFPSVSSLYQDPEVCAKIDCQLFRNLRVSPRPAAGSGKHYLEVSRILYTAVNSYLGQKIDINTALEDSVLRIEETIGTYAAVVMAQARYIHYEEGIAKVFTTLAFVGVATCLALMVFVSAYRKNPVMVAASPDFLCLIIFGAMIEFGAICLFVGKPTASLCLAQPFAVTLGYAIAYSALLTKTWRVHRIFDAKFAKVGRSLTSSKLMKYVGIYVAVNLAILLAWAFTKAPHATAIFQNSRSAYLACTSDADTPFTVILLSLNGLMLLFGSWLAYKTRNIDKEYRESYYIAIIMYNTLIWGCISAGFVFIAPLGHELHFSVRSVSILMIRAVFHGALPVINTSSEEMRRQSVAMQQSSFLKKRSSQACDLDKHTTDVVCVDYRMGKSTLFLGNWRAAKLNLVELKDGLLVAFTNAGKNGKLVDSRMVHCFSLDYRELAEVTVLAKDPDSKLMSAQIRLRDGNVFEVVSDEPKKLQSVLDRINCNGRTRGQSTSNK</sequence>
<keyword evidence="6 9" id="KW-1133">Transmembrane helix</keyword>
<evidence type="ECO:0000256" key="7">
    <source>
        <dbReference type="ARBA" id="ARBA00023136"/>
    </source>
</evidence>
<organism evidence="12 13">
    <name type="scientific">Chytriomyces confervae</name>
    <dbReference type="NCBI Taxonomy" id="246404"/>
    <lineage>
        <taxon>Eukaryota</taxon>
        <taxon>Fungi</taxon>
        <taxon>Fungi incertae sedis</taxon>
        <taxon>Chytridiomycota</taxon>
        <taxon>Chytridiomycota incertae sedis</taxon>
        <taxon>Chytridiomycetes</taxon>
        <taxon>Chytridiales</taxon>
        <taxon>Chytriomycetaceae</taxon>
        <taxon>Chytriomyces</taxon>
    </lineage>
</organism>
<feature type="transmembrane region" description="Helical" evidence="9">
    <location>
        <begin position="597"/>
        <end position="617"/>
    </location>
</feature>
<comment type="subcellular location">
    <subcellularLocation>
        <location evidence="1">Membrane</location>
        <topology evidence="1">Multi-pass membrane protein</topology>
    </subcellularLocation>
</comment>
<dbReference type="CDD" id="cd15047">
    <property type="entry name" value="7tmC_GABA-B-like"/>
    <property type="match status" value="1"/>
</dbReference>
<dbReference type="AlphaFoldDB" id="A0A507F9W0"/>
<protein>
    <recommendedName>
        <fullName evidence="11">G-protein coupled receptors family 3 profile domain-containing protein</fullName>
    </recommendedName>
</protein>
<accession>A0A507F9W0</accession>
<evidence type="ECO:0000256" key="1">
    <source>
        <dbReference type="ARBA" id="ARBA00004141"/>
    </source>
</evidence>
<dbReference type="SUPFAM" id="SSF53850">
    <property type="entry name" value="Periplasmic binding protein-like II"/>
    <property type="match status" value="1"/>
</dbReference>
<keyword evidence="3" id="KW-0813">Transport</keyword>
<evidence type="ECO:0000256" key="8">
    <source>
        <dbReference type="ARBA" id="ARBA00023180"/>
    </source>
</evidence>
<evidence type="ECO:0000256" key="2">
    <source>
        <dbReference type="ARBA" id="ARBA00008520"/>
    </source>
</evidence>
<dbReference type="InterPro" id="IPR017978">
    <property type="entry name" value="GPCR_3_C"/>
</dbReference>
<dbReference type="InterPro" id="IPR050490">
    <property type="entry name" value="Bact_solute-bd_prot1"/>
</dbReference>
<evidence type="ECO:0000313" key="13">
    <source>
        <dbReference type="Proteomes" id="UP000320333"/>
    </source>
</evidence>
<dbReference type="EMBL" id="QEAP01000222">
    <property type="protein sequence ID" value="TPX72515.1"/>
    <property type="molecule type" value="Genomic_DNA"/>
</dbReference>
<name>A0A507F9W0_9FUNG</name>
<evidence type="ECO:0000256" key="9">
    <source>
        <dbReference type="SAM" id="Phobius"/>
    </source>
</evidence>
<keyword evidence="13" id="KW-1185">Reference proteome</keyword>
<evidence type="ECO:0000313" key="12">
    <source>
        <dbReference type="EMBL" id="TPX72515.1"/>
    </source>
</evidence>
<dbReference type="STRING" id="246404.A0A507F9W0"/>
<dbReference type="Proteomes" id="UP000320333">
    <property type="component" value="Unassembled WGS sequence"/>
</dbReference>
<reference evidence="12 13" key="1">
    <citation type="journal article" date="2019" name="Sci. Rep.">
        <title>Comparative genomics of chytrid fungi reveal insights into the obligate biotrophic and pathogenic lifestyle of Synchytrium endobioticum.</title>
        <authorList>
            <person name="van de Vossenberg B.T.L.H."/>
            <person name="Warris S."/>
            <person name="Nguyen H.D.T."/>
            <person name="van Gent-Pelzer M.P.E."/>
            <person name="Joly D.L."/>
            <person name="van de Geest H.C."/>
            <person name="Bonants P.J.M."/>
            <person name="Smith D.S."/>
            <person name="Levesque C.A."/>
            <person name="van der Lee T.A.J."/>
        </authorList>
    </citation>
    <scope>NUCLEOTIDE SEQUENCE [LARGE SCALE GENOMIC DNA]</scope>
    <source>
        <strain evidence="12 13">CBS 675.73</strain>
    </source>
</reference>
<feature type="domain" description="G-protein coupled receptors family 3 profile" evidence="11">
    <location>
        <begin position="439"/>
        <end position="655"/>
    </location>
</feature>
<evidence type="ECO:0000256" key="4">
    <source>
        <dbReference type="ARBA" id="ARBA00022692"/>
    </source>
</evidence>
<dbReference type="PANTHER" id="PTHR43649">
    <property type="entry name" value="ARABINOSE-BINDING PROTEIN-RELATED"/>
    <property type="match status" value="1"/>
</dbReference>
<dbReference type="Pfam" id="PF00003">
    <property type="entry name" value="7tm_3"/>
    <property type="match status" value="1"/>
</dbReference>
<evidence type="ECO:0000256" key="6">
    <source>
        <dbReference type="ARBA" id="ARBA00022989"/>
    </source>
</evidence>
<dbReference type="PRINTS" id="PR00248">
    <property type="entry name" value="GPCRMGR"/>
</dbReference>
<feature type="transmembrane region" description="Helical" evidence="9">
    <location>
        <begin position="629"/>
        <end position="655"/>
    </location>
</feature>
<comment type="similarity">
    <text evidence="2">Belongs to the bacterial solute-binding protein 1 family.</text>
</comment>
<evidence type="ECO:0000256" key="5">
    <source>
        <dbReference type="ARBA" id="ARBA00022729"/>
    </source>
</evidence>
<feature type="transmembrane region" description="Helical" evidence="9">
    <location>
        <begin position="509"/>
        <end position="528"/>
    </location>
</feature>
<feature type="transmembrane region" description="Helical" evidence="9">
    <location>
        <begin position="477"/>
        <end position="497"/>
    </location>
</feature>
<evidence type="ECO:0000259" key="11">
    <source>
        <dbReference type="PROSITE" id="PS50259"/>
    </source>
</evidence>
<gene>
    <name evidence="12" type="ORF">CcCBS67573_g05813</name>
</gene>
<feature type="transmembrane region" description="Helical" evidence="9">
    <location>
        <begin position="442"/>
        <end position="465"/>
    </location>
</feature>
<dbReference type="GO" id="GO:0004930">
    <property type="term" value="F:G protein-coupled receptor activity"/>
    <property type="evidence" value="ECO:0007669"/>
    <property type="project" value="InterPro"/>
</dbReference>